<feature type="compositionally biased region" description="Acidic residues" evidence="5">
    <location>
        <begin position="276"/>
        <end position="287"/>
    </location>
</feature>
<dbReference type="PROSITE" id="PS50222">
    <property type="entry name" value="EF_HAND_2"/>
    <property type="match status" value="2"/>
</dbReference>
<feature type="coiled-coil region" evidence="4">
    <location>
        <begin position="193"/>
        <end position="220"/>
    </location>
</feature>
<evidence type="ECO:0000313" key="8">
    <source>
        <dbReference type="Proteomes" id="UP001165085"/>
    </source>
</evidence>
<evidence type="ECO:0000256" key="4">
    <source>
        <dbReference type="SAM" id="Coils"/>
    </source>
</evidence>
<dbReference type="InterPro" id="IPR011992">
    <property type="entry name" value="EF-hand-dom_pair"/>
</dbReference>
<feature type="domain" description="EF-hand" evidence="6">
    <location>
        <begin position="129"/>
        <end position="164"/>
    </location>
</feature>
<keyword evidence="8" id="KW-1185">Reference proteome</keyword>
<dbReference type="Pfam" id="PF13499">
    <property type="entry name" value="EF-hand_7"/>
    <property type="match status" value="1"/>
</dbReference>
<dbReference type="EMBL" id="BRXY01000051">
    <property type="protein sequence ID" value="GMH58106.1"/>
    <property type="molecule type" value="Genomic_DNA"/>
</dbReference>
<evidence type="ECO:0000256" key="1">
    <source>
        <dbReference type="ARBA" id="ARBA00022723"/>
    </source>
</evidence>
<dbReference type="CDD" id="cd00051">
    <property type="entry name" value="EFh"/>
    <property type="match status" value="1"/>
</dbReference>
<keyword evidence="1" id="KW-0479">Metal-binding</keyword>
<dbReference type="SMART" id="SM00054">
    <property type="entry name" value="EFh"/>
    <property type="match status" value="2"/>
</dbReference>
<dbReference type="AlphaFoldDB" id="A0A9W6ZU52"/>
<dbReference type="PANTHER" id="PTHR45942">
    <property type="entry name" value="PROTEIN PHOSPATASE 3 REGULATORY SUBUNIT B ALPHA ISOFORM TYPE 1"/>
    <property type="match status" value="1"/>
</dbReference>
<organism evidence="7 8">
    <name type="scientific">Triparma strigata</name>
    <dbReference type="NCBI Taxonomy" id="1606541"/>
    <lineage>
        <taxon>Eukaryota</taxon>
        <taxon>Sar</taxon>
        <taxon>Stramenopiles</taxon>
        <taxon>Ochrophyta</taxon>
        <taxon>Bolidophyceae</taxon>
        <taxon>Parmales</taxon>
        <taxon>Triparmaceae</taxon>
        <taxon>Triparma</taxon>
    </lineage>
</organism>
<protein>
    <recommendedName>
        <fullName evidence="6">EF-hand domain-containing protein</fullName>
    </recommendedName>
</protein>
<keyword evidence="2" id="KW-0677">Repeat</keyword>
<dbReference type="PROSITE" id="PS00018">
    <property type="entry name" value="EF_HAND_1"/>
    <property type="match status" value="1"/>
</dbReference>
<feature type="region of interest" description="Disordered" evidence="5">
    <location>
        <begin position="266"/>
        <end position="295"/>
    </location>
</feature>
<dbReference type="GO" id="GO:0005509">
    <property type="term" value="F:calcium ion binding"/>
    <property type="evidence" value="ECO:0007669"/>
    <property type="project" value="InterPro"/>
</dbReference>
<gene>
    <name evidence="7" type="ORF">TrST_g4512</name>
</gene>
<dbReference type="Proteomes" id="UP001165085">
    <property type="component" value="Unassembled WGS sequence"/>
</dbReference>
<feature type="domain" description="EF-hand" evidence="6">
    <location>
        <begin position="93"/>
        <end position="128"/>
    </location>
</feature>
<evidence type="ECO:0000259" key="6">
    <source>
        <dbReference type="PROSITE" id="PS50222"/>
    </source>
</evidence>
<evidence type="ECO:0000256" key="5">
    <source>
        <dbReference type="SAM" id="MobiDB-lite"/>
    </source>
</evidence>
<accession>A0A9W6ZU52</accession>
<reference evidence="8" key="1">
    <citation type="journal article" date="2023" name="Commun. Biol.">
        <title>Genome analysis of Parmales, the sister group of diatoms, reveals the evolutionary specialization of diatoms from phago-mixotrophs to photoautotrophs.</title>
        <authorList>
            <person name="Ban H."/>
            <person name="Sato S."/>
            <person name="Yoshikawa S."/>
            <person name="Yamada K."/>
            <person name="Nakamura Y."/>
            <person name="Ichinomiya M."/>
            <person name="Sato N."/>
            <person name="Blanc-Mathieu R."/>
            <person name="Endo H."/>
            <person name="Kuwata A."/>
            <person name="Ogata H."/>
        </authorList>
    </citation>
    <scope>NUCLEOTIDE SEQUENCE [LARGE SCALE GENOMIC DNA]</scope>
    <source>
        <strain evidence="8">NIES 3701</strain>
    </source>
</reference>
<dbReference type="InterPro" id="IPR018247">
    <property type="entry name" value="EF_Hand_1_Ca_BS"/>
</dbReference>
<keyword evidence="4" id="KW-0175">Coiled coil</keyword>
<dbReference type="Gene3D" id="1.10.238.10">
    <property type="entry name" value="EF-hand"/>
    <property type="match status" value="1"/>
</dbReference>
<dbReference type="FunFam" id="1.10.238.10:FF:000003">
    <property type="entry name" value="Calmodulin A"/>
    <property type="match status" value="1"/>
</dbReference>
<dbReference type="InterPro" id="IPR002048">
    <property type="entry name" value="EF_hand_dom"/>
</dbReference>
<keyword evidence="3" id="KW-0106">Calcium</keyword>
<evidence type="ECO:0000313" key="7">
    <source>
        <dbReference type="EMBL" id="GMH58106.1"/>
    </source>
</evidence>
<comment type="caution">
    <text evidence="7">The sequence shown here is derived from an EMBL/GenBank/DDBJ whole genome shotgun (WGS) entry which is preliminary data.</text>
</comment>
<sequence>MGNAPPVADERIQKTQERMQLTKRDIAGFWKVFRKFDREHEGTITMETFFIDICQEERNLFGDAIFDLIDTEDTACIEFGEFVQGVCTFAMFTVTDVLRFSFFIFDKDKNGYIDKDELDLFVNTLHTGGMGANIMQALKAIDFNGDGKFDFMEFSALHEKFPTVLYPAFRLQQQMCSNIMGAQWWHRKKAFMQNAKEDELRELEKQRRIEEKRAHKARNQQIRAEMGLGNYYSFAKKNRMKRDYLERMQPLAEVYLDADNQVQIKYPDPIKKMGDEQFEEKDDDEEDGNKGSRAQ</sequence>
<name>A0A9W6ZU52_9STRA</name>
<evidence type="ECO:0000256" key="3">
    <source>
        <dbReference type="ARBA" id="ARBA00022837"/>
    </source>
</evidence>
<evidence type="ECO:0000256" key="2">
    <source>
        <dbReference type="ARBA" id="ARBA00022737"/>
    </source>
</evidence>
<proteinExistence type="predicted"/>
<dbReference type="OrthoDB" id="191686at2759"/>
<dbReference type="SUPFAM" id="SSF47473">
    <property type="entry name" value="EF-hand"/>
    <property type="match status" value="1"/>
</dbReference>